<keyword evidence="10" id="KW-1185">Reference proteome</keyword>
<gene>
    <name evidence="9" type="ORF">GCM10011494_33950</name>
</gene>
<evidence type="ECO:0000256" key="7">
    <source>
        <dbReference type="ARBA" id="ARBA00023136"/>
    </source>
</evidence>
<evidence type="ECO:0000256" key="2">
    <source>
        <dbReference type="ARBA" id="ARBA00022475"/>
    </source>
</evidence>
<reference evidence="9" key="2">
    <citation type="submission" date="2020-09" db="EMBL/GenBank/DDBJ databases">
        <authorList>
            <person name="Sun Q."/>
            <person name="Zhou Y."/>
        </authorList>
    </citation>
    <scope>NUCLEOTIDE SEQUENCE</scope>
    <source>
        <strain evidence="9">CGMCC 1.15095</strain>
    </source>
</reference>
<dbReference type="AlphaFoldDB" id="A0A916TUT7"/>
<feature type="transmembrane region" description="Helical" evidence="8">
    <location>
        <begin position="143"/>
        <end position="162"/>
    </location>
</feature>
<evidence type="ECO:0000256" key="4">
    <source>
        <dbReference type="ARBA" id="ARBA00022679"/>
    </source>
</evidence>
<dbReference type="GO" id="GO:0005886">
    <property type="term" value="C:plasma membrane"/>
    <property type="evidence" value="ECO:0007669"/>
    <property type="project" value="UniProtKB-SubCell"/>
</dbReference>
<accession>A0A916TUT7</accession>
<name>A0A916TUT7_9SPHN</name>
<dbReference type="EMBL" id="BMHK01000033">
    <property type="protein sequence ID" value="GGC12348.1"/>
    <property type="molecule type" value="Genomic_DNA"/>
</dbReference>
<feature type="transmembrane region" description="Helical" evidence="8">
    <location>
        <begin position="223"/>
        <end position="249"/>
    </location>
</feature>
<sequence>METAVRSHQTPRRGARTALWALALFLAALLVRILCSAAMPLHTDEIFHILAATSWAEDGSFRFGDGSYSRAWVYTILAGASFEAFGQTNVFLARLPAVIAGALMVPVLFVWMIRSADRTAAWLSALLLCFAELAIRSSDFARFYSLQALLVLVAAAMAYRFLLEPSRRKVWLPLLALACLALAAQLQVTTMIAAGAMGLFLVLYLATRQRTRAMLADAKTRNLILVLVAIAAAGAAVVGYLALPMLLEAEPWAEKNKSNYLYYHIFLSRDYRLFWYLIPVASILALSRYPRLAAYCLVMWLVPLVVHSFGGMKADRYISYAFPFFIALWGLAFAAAVPWLRPAIVQIVEKLACFTGLRVGERWQGMITALVLVLCAISATAVNKMLVESPKLIAKGAIRFARDPASTFANPPDPNWSDRLGVLRRDMNEGAVLVSVDELRTQFYLGTPNFGMYLPPASVTTARNGFTIDVRNGRPVLEDVDDLARVVSCTSRGVLVIPARRWLQFGFMDEPMAEFIKARLRPGPPRIPEFHVFRWQHPAKVQGCQAVQSEARTGTAHAER</sequence>
<evidence type="ECO:0000313" key="10">
    <source>
        <dbReference type="Proteomes" id="UP000608154"/>
    </source>
</evidence>
<keyword evidence="5 8" id="KW-0812">Transmembrane</keyword>
<evidence type="ECO:0000256" key="8">
    <source>
        <dbReference type="SAM" id="Phobius"/>
    </source>
</evidence>
<evidence type="ECO:0008006" key="11">
    <source>
        <dbReference type="Google" id="ProtNLM"/>
    </source>
</evidence>
<proteinExistence type="predicted"/>
<feature type="transmembrane region" description="Helical" evidence="8">
    <location>
        <begin position="317"/>
        <end position="340"/>
    </location>
</feature>
<comment type="subcellular location">
    <subcellularLocation>
        <location evidence="1">Cell membrane</location>
        <topology evidence="1">Multi-pass membrane protein</topology>
    </subcellularLocation>
</comment>
<feature type="transmembrane region" description="Helical" evidence="8">
    <location>
        <begin position="363"/>
        <end position="382"/>
    </location>
</feature>
<feature type="transmembrane region" description="Helical" evidence="8">
    <location>
        <begin position="91"/>
        <end position="113"/>
    </location>
</feature>
<keyword evidence="7 8" id="KW-0472">Membrane</keyword>
<dbReference type="PANTHER" id="PTHR33908">
    <property type="entry name" value="MANNOSYLTRANSFERASE YKCB-RELATED"/>
    <property type="match status" value="1"/>
</dbReference>
<dbReference type="GO" id="GO:0016763">
    <property type="term" value="F:pentosyltransferase activity"/>
    <property type="evidence" value="ECO:0007669"/>
    <property type="project" value="TreeGrafter"/>
</dbReference>
<keyword evidence="4" id="KW-0808">Transferase</keyword>
<reference evidence="9" key="1">
    <citation type="journal article" date="2014" name="Int. J. Syst. Evol. Microbiol.">
        <title>Complete genome sequence of Corynebacterium casei LMG S-19264T (=DSM 44701T), isolated from a smear-ripened cheese.</title>
        <authorList>
            <consortium name="US DOE Joint Genome Institute (JGI-PGF)"/>
            <person name="Walter F."/>
            <person name="Albersmeier A."/>
            <person name="Kalinowski J."/>
            <person name="Ruckert C."/>
        </authorList>
    </citation>
    <scope>NUCLEOTIDE SEQUENCE</scope>
    <source>
        <strain evidence="9">CGMCC 1.15095</strain>
    </source>
</reference>
<dbReference type="GO" id="GO:0010041">
    <property type="term" value="P:response to iron(III) ion"/>
    <property type="evidence" value="ECO:0007669"/>
    <property type="project" value="TreeGrafter"/>
</dbReference>
<feature type="transmembrane region" description="Helical" evidence="8">
    <location>
        <begin position="174"/>
        <end position="203"/>
    </location>
</feature>
<dbReference type="InterPro" id="IPR050297">
    <property type="entry name" value="LipidA_mod_glycosyltrf_83"/>
</dbReference>
<comment type="caution">
    <text evidence="9">The sequence shown here is derived from an EMBL/GenBank/DDBJ whole genome shotgun (WGS) entry which is preliminary data.</text>
</comment>
<organism evidence="9 10">
    <name type="scientific">Novosphingobium endophyticum</name>
    <dbReference type="NCBI Taxonomy" id="1955250"/>
    <lineage>
        <taxon>Bacteria</taxon>
        <taxon>Pseudomonadati</taxon>
        <taxon>Pseudomonadota</taxon>
        <taxon>Alphaproteobacteria</taxon>
        <taxon>Sphingomonadales</taxon>
        <taxon>Sphingomonadaceae</taxon>
        <taxon>Novosphingobium</taxon>
    </lineage>
</organism>
<keyword evidence="6 8" id="KW-1133">Transmembrane helix</keyword>
<keyword evidence="3" id="KW-0328">Glycosyltransferase</keyword>
<evidence type="ECO:0000313" key="9">
    <source>
        <dbReference type="EMBL" id="GGC12348.1"/>
    </source>
</evidence>
<protein>
    <recommendedName>
        <fullName evidence="11">Glycosyltransferase RgtA/B/C/D-like domain-containing protein</fullName>
    </recommendedName>
</protein>
<dbReference type="GO" id="GO:0009103">
    <property type="term" value="P:lipopolysaccharide biosynthetic process"/>
    <property type="evidence" value="ECO:0007669"/>
    <property type="project" value="UniProtKB-ARBA"/>
</dbReference>
<dbReference type="PANTHER" id="PTHR33908:SF3">
    <property type="entry name" value="UNDECAPRENYL PHOSPHATE-ALPHA-4-AMINO-4-DEOXY-L-ARABINOSE ARABINOSYL TRANSFERASE"/>
    <property type="match status" value="1"/>
</dbReference>
<evidence type="ECO:0000256" key="1">
    <source>
        <dbReference type="ARBA" id="ARBA00004651"/>
    </source>
</evidence>
<feature type="transmembrane region" description="Helical" evidence="8">
    <location>
        <begin position="292"/>
        <end position="310"/>
    </location>
</feature>
<dbReference type="Proteomes" id="UP000608154">
    <property type="component" value="Unassembled WGS sequence"/>
</dbReference>
<evidence type="ECO:0000256" key="6">
    <source>
        <dbReference type="ARBA" id="ARBA00022989"/>
    </source>
</evidence>
<evidence type="ECO:0000256" key="3">
    <source>
        <dbReference type="ARBA" id="ARBA00022676"/>
    </source>
</evidence>
<evidence type="ECO:0000256" key="5">
    <source>
        <dbReference type="ARBA" id="ARBA00022692"/>
    </source>
</evidence>
<keyword evidence="2" id="KW-1003">Cell membrane</keyword>